<dbReference type="SUPFAM" id="SSF57701">
    <property type="entry name" value="Zn2/Cys6 DNA-binding domain"/>
    <property type="match status" value="1"/>
</dbReference>
<keyword evidence="10" id="KW-1185">Reference proteome</keyword>
<evidence type="ECO:0000256" key="1">
    <source>
        <dbReference type="ARBA" id="ARBA00004123"/>
    </source>
</evidence>
<dbReference type="OrthoDB" id="3163292at2759"/>
<name>A0A1L9PJT2_ASPVE</name>
<dbReference type="Proteomes" id="UP000184073">
    <property type="component" value="Unassembled WGS sequence"/>
</dbReference>
<evidence type="ECO:0000256" key="3">
    <source>
        <dbReference type="ARBA" id="ARBA00023015"/>
    </source>
</evidence>
<dbReference type="PROSITE" id="PS00463">
    <property type="entry name" value="ZN2_CY6_FUNGAL_1"/>
    <property type="match status" value="1"/>
</dbReference>
<dbReference type="RefSeq" id="XP_040667458.1">
    <property type="nucleotide sequence ID" value="XM_040817337.1"/>
</dbReference>
<feature type="domain" description="Zn(2)-C6 fungal-type" evidence="8">
    <location>
        <begin position="17"/>
        <end position="49"/>
    </location>
</feature>
<dbReference type="Pfam" id="PF00172">
    <property type="entry name" value="Zn_clus"/>
    <property type="match status" value="1"/>
</dbReference>
<feature type="region of interest" description="Disordered" evidence="7">
    <location>
        <begin position="96"/>
        <end position="120"/>
    </location>
</feature>
<accession>A0A1L9PJT2</accession>
<evidence type="ECO:0000256" key="5">
    <source>
        <dbReference type="ARBA" id="ARBA00023163"/>
    </source>
</evidence>
<evidence type="ECO:0000256" key="2">
    <source>
        <dbReference type="ARBA" id="ARBA00022833"/>
    </source>
</evidence>
<evidence type="ECO:0000313" key="9">
    <source>
        <dbReference type="EMBL" id="OJJ01696.1"/>
    </source>
</evidence>
<dbReference type="PROSITE" id="PS50048">
    <property type="entry name" value="ZN2_CY6_FUNGAL_2"/>
    <property type="match status" value="1"/>
</dbReference>
<keyword evidence="3" id="KW-0805">Transcription regulation</keyword>
<dbReference type="PANTHER" id="PTHR31845">
    <property type="entry name" value="FINGER DOMAIN PROTEIN, PUTATIVE-RELATED"/>
    <property type="match status" value="1"/>
</dbReference>
<feature type="compositionally biased region" description="Low complexity" evidence="7">
    <location>
        <begin position="98"/>
        <end position="112"/>
    </location>
</feature>
<proteinExistence type="predicted"/>
<dbReference type="EMBL" id="KV878128">
    <property type="protein sequence ID" value="OJJ01696.1"/>
    <property type="molecule type" value="Genomic_DNA"/>
</dbReference>
<dbReference type="AlphaFoldDB" id="A0A1L9PJT2"/>
<dbReference type="GO" id="GO:0000981">
    <property type="term" value="F:DNA-binding transcription factor activity, RNA polymerase II-specific"/>
    <property type="evidence" value="ECO:0007669"/>
    <property type="project" value="InterPro"/>
</dbReference>
<dbReference type="GeneID" id="63732848"/>
<feature type="region of interest" description="Disordered" evidence="7">
    <location>
        <begin position="54"/>
        <end position="82"/>
    </location>
</feature>
<keyword evidence="5" id="KW-0804">Transcription</keyword>
<organism evidence="9 10">
    <name type="scientific">Aspergillus versicolor CBS 583.65</name>
    <dbReference type="NCBI Taxonomy" id="1036611"/>
    <lineage>
        <taxon>Eukaryota</taxon>
        <taxon>Fungi</taxon>
        <taxon>Dikarya</taxon>
        <taxon>Ascomycota</taxon>
        <taxon>Pezizomycotina</taxon>
        <taxon>Eurotiomycetes</taxon>
        <taxon>Eurotiomycetidae</taxon>
        <taxon>Eurotiales</taxon>
        <taxon>Aspergillaceae</taxon>
        <taxon>Aspergillus</taxon>
        <taxon>Aspergillus subgen. Nidulantes</taxon>
    </lineage>
</organism>
<reference evidence="10" key="1">
    <citation type="journal article" date="2017" name="Genome Biol.">
        <title>Comparative genomics reveals high biological diversity and specific adaptations in the industrially and medically important fungal genus Aspergillus.</title>
        <authorList>
            <person name="de Vries R.P."/>
            <person name="Riley R."/>
            <person name="Wiebenga A."/>
            <person name="Aguilar-Osorio G."/>
            <person name="Amillis S."/>
            <person name="Uchima C.A."/>
            <person name="Anderluh G."/>
            <person name="Asadollahi M."/>
            <person name="Askin M."/>
            <person name="Barry K."/>
            <person name="Battaglia E."/>
            <person name="Bayram O."/>
            <person name="Benocci T."/>
            <person name="Braus-Stromeyer S.A."/>
            <person name="Caldana C."/>
            <person name="Canovas D."/>
            <person name="Cerqueira G.C."/>
            <person name="Chen F."/>
            <person name="Chen W."/>
            <person name="Choi C."/>
            <person name="Clum A."/>
            <person name="Dos Santos R.A."/>
            <person name="Damasio A.R."/>
            <person name="Diallinas G."/>
            <person name="Emri T."/>
            <person name="Fekete E."/>
            <person name="Flipphi M."/>
            <person name="Freyberg S."/>
            <person name="Gallo A."/>
            <person name="Gournas C."/>
            <person name="Habgood R."/>
            <person name="Hainaut M."/>
            <person name="Harispe M.L."/>
            <person name="Henrissat B."/>
            <person name="Hilden K.S."/>
            <person name="Hope R."/>
            <person name="Hossain A."/>
            <person name="Karabika E."/>
            <person name="Karaffa L."/>
            <person name="Karanyi Z."/>
            <person name="Krasevec N."/>
            <person name="Kuo A."/>
            <person name="Kusch H."/>
            <person name="LaButti K."/>
            <person name="Lagendijk E.L."/>
            <person name="Lapidus A."/>
            <person name="Levasseur A."/>
            <person name="Lindquist E."/>
            <person name="Lipzen A."/>
            <person name="Logrieco A.F."/>
            <person name="MacCabe A."/>
            <person name="Maekelae M.R."/>
            <person name="Malavazi I."/>
            <person name="Melin P."/>
            <person name="Meyer V."/>
            <person name="Mielnichuk N."/>
            <person name="Miskei M."/>
            <person name="Molnar A.P."/>
            <person name="Mule G."/>
            <person name="Ngan C.Y."/>
            <person name="Orejas M."/>
            <person name="Orosz E."/>
            <person name="Ouedraogo J.P."/>
            <person name="Overkamp K.M."/>
            <person name="Park H.-S."/>
            <person name="Perrone G."/>
            <person name="Piumi F."/>
            <person name="Punt P.J."/>
            <person name="Ram A.F."/>
            <person name="Ramon A."/>
            <person name="Rauscher S."/>
            <person name="Record E."/>
            <person name="Riano-Pachon D.M."/>
            <person name="Robert V."/>
            <person name="Roehrig J."/>
            <person name="Ruller R."/>
            <person name="Salamov A."/>
            <person name="Salih N.S."/>
            <person name="Samson R.A."/>
            <person name="Sandor E."/>
            <person name="Sanguinetti M."/>
            <person name="Schuetze T."/>
            <person name="Sepcic K."/>
            <person name="Shelest E."/>
            <person name="Sherlock G."/>
            <person name="Sophianopoulou V."/>
            <person name="Squina F.M."/>
            <person name="Sun H."/>
            <person name="Susca A."/>
            <person name="Todd R.B."/>
            <person name="Tsang A."/>
            <person name="Unkles S.E."/>
            <person name="van de Wiele N."/>
            <person name="van Rossen-Uffink D."/>
            <person name="Oliveira J.V."/>
            <person name="Vesth T.C."/>
            <person name="Visser J."/>
            <person name="Yu J.-H."/>
            <person name="Zhou M."/>
            <person name="Andersen M.R."/>
            <person name="Archer D.B."/>
            <person name="Baker S.E."/>
            <person name="Benoit I."/>
            <person name="Brakhage A.A."/>
            <person name="Braus G.H."/>
            <person name="Fischer R."/>
            <person name="Frisvad J.C."/>
            <person name="Goldman G.H."/>
            <person name="Houbraken J."/>
            <person name="Oakley B."/>
            <person name="Pocsi I."/>
            <person name="Scazzocchio C."/>
            <person name="Seiboth B."/>
            <person name="vanKuyk P.A."/>
            <person name="Wortman J."/>
            <person name="Dyer P.S."/>
            <person name="Grigoriev I.V."/>
        </authorList>
    </citation>
    <scope>NUCLEOTIDE SEQUENCE [LARGE SCALE GENOMIC DNA]</scope>
    <source>
        <strain evidence="10">CBS 583.65</strain>
    </source>
</reference>
<dbReference type="GO" id="GO:0005634">
    <property type="term" value="C:nucleus"/>
    <property type="evidence" value="ECO:0007669"/>
    <property type="project" value="UniProtKB-SubCell"/>
</dbReference>
<keyword evidence="4" id="KW-0238">DNA-binding</keyword>
<comment type="subcellular location">
    <subcellularLocation>
        <location evidence="1">Nucleus</location>
    </subcellularLocation>
</comment>
<dbReference type="InterPro" id="IPR022657">
    <property type="entry name" value="De-COase2_CS"/>
</dbReference>
<dbReference type="CDD" id="cd12148">
    <property type="entry name" value="fungal_TF_MHR"/>
    <property type="match status" value="1"/>
</dbReference>
<dbReference type="Gene3D" id="4.10.240.10">
    <property type="entry name" value="Zn(2)-C6 fungal-type DNA-binding domain"/>
    <property type="match status" value="1"/>
</dbReference>
<evidence type="ECO:0000256" key="6">
    <source>
        <dbReference type="ARBA" id="ARBA00023242"/>
    </source>
</evidence>
<dbReference type="PROSITE" id="PS00879">
    <property type="entry name" value="ODR_DC_2_2"/>
    <property type="match status" value="1"/>
</dbReference>
<feature type="region of interest" description="Disordered" evidence="7">
    <location>
        <begin position="154"/>
        <end position="182"/>
    </location>
</feature>
<dbReference type="InterPro" id="IPR036864">
    <property type="entry name" value="Zn2-C6_fun-type_DNA-bd_sf"/>
</dbReference>
<dbReference type="SMART" id="SM00066">
    <property type="entry name" value="GAL4"/>
    <property type="match status" value="1"/>
</dbReference>
<dbReference type="CDD" id="cd00067">
    <property type="entry name" value="GAL4"/>
    <property type="match status" value="1"/>
</dbReference>
<protein>
    <recommendedName>
        <fullName evidence="8">Zn(2)-C6 fungal-type domain-containing protein</fullName>
    </recommendedName>
</protein>
<dbReference type="PANTHER" id="PTHR31845:SF19">
    <property type="entry name" value="TRANSCRIPTION FACTOR DOMAIN-CONTAINING PROTEIN"/>
    <property type="match status" value="1"/>
</dbReference>
<dbReference type="InterPro" id="IPR051089">
    <property type="entry name" value="prtT"/>
</dbReference>
<evidence type="ECO:0000259" key="8">
    <source>
        <dbReference type="PROSITE" id="PS50048"/>
    </source>
</evidence>
<keyword evidence="6" id="KW-0539">Nucleus</keyword>
<dbReference type="VEuPathDB" id="FungiDB:ASPVEDRAFT_83225"/>
<sequence length="752" mass="82747">MAPSTATPSDLHRVPVACLQCRKAKVRCLVSQRLDRCNRCIANDTSCVFTQPKRARVRPAPYPRPTPPRENKAAENHPDCSEELPNAANLAEAHDPIPTLHTPTATSHHSTPYQPNESQDLDVRQPLITDAIRTAIITALASLRGRRGSSFSFVTSEDGPCFSSRTDQRPRRPSPQKSPTSVSLKLSMLLRPLTSNSQHDNGADSAMPAGVVRMPSYSTSMSLGQTITDPIEGGMISLTSSRELYGFFMLRMNAKWEYILDPRVDTHDQIRRRSQLLFTTILFCASKFANYVHGHVVSVPDPVLQTRLCSLARNLVVKALAEGDRSMETMQALYLLVCWKDGDDDVSYLHSGYAHQALHDLDLEQSDGDGWQTARRRRTWLALFRQDRQQSLFFMRRASLAQADENYCLISNPNTWREMECALPLDMIACCSADLRRIQSKLRLLVARASSVMLPCLLDLMHGELSEWKAKWMNYLHTQGTGPANSDASLNPELLFPDAGHLRNLVHLWDHSVRLNVASAVLRQSLMAAVTSSLGTSWQPSPDTFPELDLATLQSVLSPDLPGLSSSVESAFGVLRHLLCIPPDDLRRAPDAVLLLAPNAALFLCLLLCLPENGILGLMFQRTAVTLIHDITRHVNQCVQSAQDTVLLHAQYLGSLLGLLDGSQQQQQGIEAQPPMGMPQLDVGGGLGIHSQHALAGEASQPAYSIENTSSVLGCPGDSGNNMHLRSLANLLDGDLFWEMPLASESGSLGDC</sequence>
<gene>
    <name evidence="9" type="ORF">ASPVEDRAFT_83225</name>
</gene>
<dbReference type="GO" id="GO:0008270">
    <property type="term" value="F:zinc ion binding"/>
    <property type="evidence" value="ECO:0007669"/>
    <property type="project" value="InterPro"/>
</dbReference>
<dbReference type="GO" id="GO:0000976">
    <property type="term" value="F:transcription cis-regulatory region binding"/>
    <property type="evidence" value="ECO:0007669"/>
    <property type="project" value="TreeGrafter"/>
</dbReference>
<evidence type="ECO:0000256" key="4">
    <source>
        <dbReference type="ARBA" id="ARBA00023125"/>
    </source>
</evidence>
<dbReference type="InterPro" id="IPR001138">
    <property type="entry name" value="Zn2Cys6_DnaBD"/>
</dbReference>
<evidence type="ECO:0000313" key="10">
    <source>
        <dbReference type="Proteomes" id="UP000184073"/>
    </source>
</evidence>
<feature type="compositionally biased region" description="Basic and acidic residues" evidence="7">
    <location>
        <begin position="67"/>
        <end position="80"/>
    </location>
</feature>
<evidence type="ECO:0000256" key="7">
    <source>
        <dbReference type="SAM" id="MobiDB-lite"/>
    </source>
</evidence>
<keyword evidence="2" id="KW-0862">Zinc</keyword>